<keyword evidence="4" id="KW-1185">Reference proteome</keyword>
<keyword evidence="1" id="KW-0175">Coiled coil</keyword>
<dbReference type="EMBL" id="CM029052">
    <property type="protein sequence ID" value="KAG2557905.1"/>
    <property type="molecule type" value="Genomic_DNA"/>
</dbReference>
<sequence length="359" mass="39005">MDGAGLVAAAIATAAVYRLSSIRLADATTGRRRAVTLALAVALLLAVVESSRKIALRIEETEMKLLQMEEIIKDYEKQNHEMMSNLASILSNNPENIKSMSYNRSRSPDGTENTELTVTMKDADVHQPLTENGDTGEILEDADETVWDEAEPLASTPPPSSQGEAMGAQKRKPWRGFLIPPDHVFVLDCVDDELTVRIRPGLISSSGGLDAESLRARSAGCIGRQQQAGMVPFLYSAGRGRYALFMSPPEKQHVVPTMSATALMNRKLDAADLRGELESLIEKETEVVPQSFTLSPGVAAFCYRTKHGMTALIIVETDAVEHVELTEEVAARAVAALSPPGILFTVSFEDSLSTIFFKV</sequence>
<accession>A0A8T0PAI9</accession>
<comment type="caution">
    <text evidence="3">The sequence shown here is derived from an EMBL/GenBank/DDBJ whole genome shotgun (WGS) entry which is preliminary data.</text>
</comment>
<evidence type="ECO:0000256" key="2">
    <source>
        <dbReference type="SAM" id="MobiDB-lite"/>
    </source>
</evidence>
<feature type="region of interest" description="Disordered" evidence="2">
    <location>
        <begin position="150"/>
        <end position="169"/>
    </location>
</feature>
<dbReference type="Proteomes" id="UP000823388">
    <property type="component" value="Chromosome 8N"/>
</dbReference>
<dbReference type="OrthoDB" id="656579at2759"/>
<feature type="coiled-coil region" evidence="1">
    <location>
        <begin position="58"/>
        <end position="92"/>
    </location>
</feature>
<organism evidence="3 4">
    <name type="scientific">Panicum virgatum</name>
    <name type="common">Blackwell switchgrass</name>
    <dbReference type="NCBI Taxonomy" id="38727"/>
    <lineage>
        <taxon>Eukaryota</taxon>
        <taxon>Viridiplantae</taxon>
        <taxon>Streptophyta</taxon>
        <taxon>Embryophyta</taxon>
        <taxon>Tracheophyta</taxon>
        <taxon>Spermatophyta</taxon>
        <taxon>Magnoliopsida</taxon>
        <taxon>Liliopsida</taxon>
        <taxon>Poales</taxon>
        <taxon>Poaceae</taxon>
        <taxon>PACMAD clade</taxon>
        <taxon>Panicoideae</taxon>
        <taxon>Panicodae</taxon>
        <taxon>Paniceae</taxon>
        <taxon>Panicinae</taxon>
        <taxon>Panicum</taxon>
        <taxon>Panicum sect. Hiantes</taxon>
    </lineage>
</organism>
<dbReference type="AlphaFoldDB" id="A0A8T0PAI9"/>
<reference evidence="3" key="1">
    <citation type="submission" date="2020-05" db="EMBL/GenBank/DDBJ databases">
        <title>WGS assembly of Panicum virgatum.</title>
        <authorList>
            <person name="Lovell J.T."/>
            <person name="Jenkins J."/>
            <person name="Shu S."/>
            <person name="Juenger T.E."/>
            <person name="Schmutz J."/>
        </authorList>
    </citation>
    <scope>NUCLEOTIDE SEQUENCE</scope>
    <source>
        <strain evidence="3">AP13</strain>
    </source>
</reference>
<evidence type="ECO:0000313" key="4">
    <source>
        <dbReference type="Proteomes" id="UP000823388"/>
    </source>
</evidence>
<gene>
    <name evidence="3" type="ORF">PVAP13_8NG257200</name>
</gene>
<evidence type="ECO:0000313" key="3">
    <source>
        <dbReference type="EMBL" id="KAG2557905.1"/>
    </source>
</evidence>
<proteinExistence type="predicted"/>
<evidence type="ECO:0000256" key="1">
    <source>
        <dbReference type="SAM" id="Coils"/>
    </source>
</evidence>
<name>A0A8T0PAI9_PANVG</name>
<protein>
    <submittedName>
        <fullName evidence="3">Uncharacterized protein</fullName>
    </submittedName>
</protein>